<proteinExistence type="inferred from homology"/>
<dbReference type="Proteomes" id="UP000009287">
    <property type="component" value="Chromosome"/>
</dbReference>
<feature type="domain" description="Phospholipase/carboxylesterase/thioesterase" evidence="3">
    <location>
        <begin position="26"/>
        <end position="248"/>
    </location>
</feature>
<dbReference type="Gene3D" id="3.40.50.1820">
    <property type="entry name" value="alpha/beta hydrolase"/>
    <property type="match status" value="1"/>
</dbReference>
<protein>
    <submittedName>
        <fullName evidence="4">Carboxylesterase</fullName>
    </submittedName>
</protein>
<dbReference type="InterPro" id="IPR003140">
    <property type="entry name" value="PLipase/COase/thioEstase"/>
</dbReference>
<name>G4NN77_CHLT4</name>
<evidence type="ECO:0000256" key="2">
    <source>
        <dbReference type="ARBA" id="ARBA00022801"/>
    </source>
</evidence>
<evidence type="ECO:0000256" key="1">
    <source>
        <dbReference type="ARBA" id="ARBA00006499"/>
    </source>
</evidence>
<gene>
    <name evidence="4" type="ordered locus">CTO_0143</name>
</gene>
<dbReference type="EMBL" id="CP002401">
    <property type="protein sequence ID" value="AEP34955.1"/>
    <property type="molecule type" value="Genomic_DNA"/>
</dbReference>
<dbReference type="InterPro" id="IPR029058">
    <property type="entry name" value="AB_hydrolase_fold"/>
</dbReference>
<dbReference type="SUPFAM" id="SSF53474">
    <property type="entry name" value="alpha/beta-Hydrolases"/>
    <property type="match status" value="1"/>
</dbReference>
<evidence type="ECO:0000313" key="4">
    <source>
        <dbReference type="EMBL" id="AEP34955.1"/>
    </source>
</evidence>
<dbReference type="Pfam" id="PF02230">
    <property type="entry name" value="Abhydrolase_2"/>
    <property type="match status" value="1"/>
</dbReference>
<keyword evidence="2" id="KW-0378">Hydrolase</keyword>
<dbReference type="GO" id="GO:0016787">
    <property type="term" value="F:hydrolase activity"/>
    <property type="evidence" value="ECO:0007669"/>
    <property type="project" value="UniProtKB-KW"/>
</dbReference>
<dbReference type="InterPro" id="IPR050565">
    <property type="entry name" value="LYPA1-2/EST-like"/>
</dbReference>
<dbReference type="AlphaFoldDB" id="G4NN77"/>
<dbReference type="KEGG" id="cra:CTO_0143"/>
<organism evidence="4 5">
    <name type="scientific">Chlamydia trachomatis serovar A (strain A2497)</name>
    <dbReference type="NCBI Taxonomy" id="580047"/>
    <lineage>
        <taxon>Bacteria</taxon>
        <taxon>Pseudomonadati</taxon>
        <taxon>Chlamydiota</taxon>
        <taxon>Chlamydiia</taxon>
        <taxon>Chlamydiales</taxon>
        <taxon>Chlamydiaceae</taxon>
        <taxon>Chlamydia/Chlamydophila group</taxon>
        <taxon>Chlamydia</taxon>
    </lineage>
</organism>
<reference evidence="4 5" key="1">
    <citation type="journal article" date="2011" name="J. Exp. Med.">
        <title>A live-attenuated chlamydial vaccine protects against trachoma in nonhuman primates.</title>
        <authorList>
            <person name="Kari L."/>
            <person name="Whitmire W.M."/>
            <person name="Olivares-Zavaleta N."/>
            <person name="Goheen M.M."/>
            <person name="Taylor L.D."/>
            <person name="Carlson J.H."/>
            <person name="Sturdevant G.L."/>
            <person name="Lu C."/>
            <person name="Bakios L.E."/>
            <person name="Randall L.B."/>
            <person name="Parnell M.J."/>
            <person name="Zhong G."/>
            <person name="Caldwell H.D."/>
        </authorList>
    </citation>
    <scope>NUCLEOTIDE SEQUENCE [LARGE SCALE GENOMIC DNA]</scope>
    <source>
        <strain evidence="4 5">A2497</strain>
    </source>
</reference>
<dbReference type="PANTHER" id="PTHR10655:SF17">
    <property type="entry name" value="LYSOPHOSPHOLIPASE-LIKE PROTEIN 1"/>
    <property type="match status" value="1"/>
</dbReference>
<accession>G4NN77</accession>
<comment type="similarity">
    <text evidence="1">Belongs to the AB hydrolase superfamily. AB hydrolase 2 family.</text>
</comment>
<evidence type="ECO:0000313" key="5">
    <source>
        <dbReference type="Proteomes" id="UP000009287"/>
    </source>
</evidence>
<dbReference type="PANTHER" id="PTHR10655">
    <property type="entry name" value="LYSOPHOSPHOLIPASE-RELATED"/>
    <property type="match status" value="1"/>
</dbReference>
<evidence type="ECO:0000259" key="3">
    <source>
        <dbReference type="Pfam" id="PF02230"/>
    </source>
</evidence>
<sequence length="252" mass="28349">MLPKALDQLLGRYMSYSFFRRKLAGIEFIECPGDPEAPVIIFCHGYGASADHLTFFPTMCVCANLRPTWVFPHGIEQLPYQLGGGRAWFPLDTVLFEKLISSQEITPDTDRLYQQLLDVDFEKPKQALEGLIHELERDRSEVIIGGFSQGAMMTTHLMLSSRLPYRGALICSGAAVPNQSWEENASLCGKTPYIQSHGYDDPILPYFLGERLYKVLTASLKGEMVSFHGGHEIPVVMMQKIQESIALWSQLT</sequence>
<dbReference type="PATRIC" id="fig|580047.4.peg.152"/>